<evidence type="ECO:0000313" key="1">
    <source>
        <dbReference type="EMBL" id="ERH23414.1"/>
    </source>
</evidence>
<sequence>MIEGRTSPGLFPFLDRFDGFPTTICADRRLAMSPGRAVRARSVEITRTFSRRDSAWIPFSS</sequence>
<dbReference type="Proteomes" id="UP000016536">
    <property type="component" value="Unassembled WGS sequence"/>
</dbReference>
<gene>
    <name evidence="1" type="ORF">HMPREF1979_01813</name>
</gene>
<accession>U1QP05</accession>
<keyword evidence="2" id="KW-1185">Reference proteome</keyword>
<dbReference type="EMBL" id="AWSE01000097">
    <property type="protein sequence ID" value="ERH23414.1"/>
    <property type="molecule type" value="Genomic_DNA"/>
</dbReference>
<reference evidence="1 2" key="1">
    <citation type="submission" date="2013-08" db="EMBL/GenBank/DDBJ databases">
        <authorList>
            <person name="Weinstock G."/>
            <person name="Sodergren E."/>
            <person name="Wylie T."/>
            <person name="Fulton L."/>
            <person name="Fulton R."/>
            <person name="Fronick C."/>
            <person name="O'Laughlin M."/>
            <person name="Godfrey J."/>
            <person name="Miner T."/>
            <person name="Herter B."/>
            <person name="Appelbaum E."/>
            <person name="Cordes M."/>
            <person name="Lek S."/>
            <person name="Wollam A."/>
            <person name="Pepin K.H."/>
            <person name="Palsikar V.B."/>
            <person name="Mitreva M."/>
            <person name="Wilson R.K."/>
        </authorList>
    </citation>
    <scope>NUCLEOTIDE SEQUENCE [LARGE SCALE GENOMIC DNA]</scope>
    <source>
        <strain evidence="1 2">F0542</strain>
    </source>
</reference>
<comment type="caution">
    <text evidence="1">The sequence shown here is derived from an EMBL/GenBank/DDBJ whole genome shotgun (WGS) entry which is preliminary data.</text>
</comment>
<evidence type="ECO:0000313" key="2">
    <source>
        <dbReference type="Proteomes" id="UP000016536"/>
    </source>
</evidence>
<organism evidence="1 2">
    <name type="scientific">Actinomyces johnsonii F0542</name>
    <dbReference type="NCBI Taxonomy" id="1321818"/>
    <lineage>
        <taxon>Bacteria</taxon>
        <taxon>Bacillati</taxon>
        <taxon>Actinomycetota</taxon>
        <taxon>Actinomycetes</taxon>
        <taxon>Actinomycetales</taxon>
        <taxon>Actinomycetaceae</taxon>
        <taxon>Actinomyces</taxon>
    </lineage>
</organism>
<dbReference type="AlphaFoldDB" id="U1QP05"/>
<protein>
    <submittedName>
        <fullName evidence="1">Uncharacterized protein</fullName>
    </submittedName>
</protein>
<dbReference type="HOGENOM" id="CLU_2912058_0_0_11"/>
<proteinExistence type="predicted"/>
<name>U1QP05_9ACTO</name>